<name>A0A1J1I4S9_9DIPT</name>
<evidence type="ECO:0000313" key="2">
    <source>
        <dbReference type="Proteomes" id="UP000183832"/>
    </source>
</evidence>
<dbReference type="EMBL" id="CVRI01000037">
    <property type="protein sequence ID" value="CRK93385.1"/>
    <property type="molecule type" value="Genomic_DNA"/>
</dbReference>
<keyword evidence="2" id="KW-1185">Reference proteome</keyword>
<gene>
    <name evidence="1" type="ORF">CLUMA_CG006921</name>
</gene>
<dbReference type="Proteomes" id="UP000183832">
    <property type="component" value="Unassembled WGS sequence"/>
</dbReference>
<sequence>MFERISNFRLIKLQLPVFTLNTLSMSRYGFSQAQLEVETLITIKCFSDMPANLIDLDVHI</sequence>
<reference evidence="1 2" key="1">
    <citation type="submission" date="2015-04" db="EMBL/GenBank/DDBJ databases">
        <authorList>
            <person name="Syromyatnikov M.Y."/>
            <person name="Popov V.N."/>
        </authorList>
    </citation>
    <scope>NUCLEOTIDE SEQUENCE [LARGE SCALE GENOMIC DNA]</scope>
</reference>
<accession>A0A1J1I4S9</accession>
<protein>
    <submittedName>
        <fullName evidence="1">CLUMA_CG006921, isoform A</fullName>
    </submittedName>
</protein>
<organism evidence="1 2">
    <name type="scientific">Clunio marinus</name>
    <dbReference type="NCBI Taxonomy" id="568069"/>
    <lineage>
        <taxon>Eukaryota</taxon>
        <taxon>Metazoa</taxon>
        <taxon>Ecdysozoa</taxon>
        <taxon>Arthropoda</taxon>
        <taxon>Hexapoda</taxon>
        <taxon>Insecta</taxon>
        <taxon>Pterygota</taxon>
        <taxon>Neoptera</taxon>
        <taxon>Endopterygota</taxon>
        <taxon>Diptera</taxon>
        <taxon>Nematocera</taxon>
        <taxon>Chironomoidea</taxon>
        <taxon>Chironomidae</taxon>
        <taxon>Clunio</taxon>
    </lineage>
</organism>
<evidence type="ECO:0000313" key="1">
    <source>
        <dbReference type="EMBL" id="CRK93385.1"/>
    </source>
</evidence>
<dbReference type="AlphaFoldDB" id="A0A1J1I4S9"/>
<proteinExistence type="predicted"/>